<dbReference type="InterPro" id="IPR032639">
    <property type="entry name" value="Tex_YqgF"/>
</dbReference>
<dbReference type="AlphaFoldDB" id="D4DYP5"/>
<organism evidence="3 4">
    <name type="scientific">Serratia odorifera DSM 4582</name>
    <dbReference type="NCBI Taxonomy" id="667129"/>
    <lineage>
        <taxon>Bacteria</taxon>
        <taxon>Pseudomonadati</taxon>
        <taxon>Pseudomonadota</taxon>
        <taxon>Gammaproteobacteria</taxon>
        <taxon>Enterobacterales</taxon>
        <taxon>Yersiniaceae</taxon>
        <taxon>Serratia</taxon>
    </lineage>
</organism>
<dbReference type="Pfam" id="PF00575">
    <property type="entry name" value="S1"/>
    <property type="match status" value="1"/>
</dbReference>
<dbReference type="Gene3D" id="2.40.50.140">
    <property type="entry name" value="Nucleic acid-binding proteins"/>
    <property type="match status" value="1"/>
</dbReference>
<dbReference type="InterPro" id="IPR012340">
    <property type="entry name" value="NA-bd_OB-fold"/>
</dbReference>
<dbReference type="InterPro" id="IPR012337">
    <property type="entry name" value="RNaseH-like_sf"/>
</dbReference>
<dbReference type="EMBL" id="ADBY01000020">
    <property type="protein sequence ID" value="EFE97351.1"/>
    <property type="molecule type" value="Genomic_DNA"/>
</dbReference>
<dbReference type="FunFam" id="1.10.150.310:FF:000001">
    <property type="entry name" value="RNA-binding transcriptional accessory protein"/>
    <property type="match status" value="1"/>
</dbReference>
<sequence>MNDPLSRIIATELQARPEQVDSAIRLLDEGNTVPFIARYRKEVTGGLDDTQLRQLETRLGYLRELEDRRQTILKSIEEQGKLTEQLAGAINGTLSKTELEDLYLPYKPKRRTRGQIAIEAGLAPLADTLWADPQQQPESLAERFVDADKGVADVKAALDGARYILMERFAEDAGLLAKVRDYLWKHAHLVSKVVEGKEQEGAKFRDYFDHHEPISQVPSHRALAMFRGRNEGVLQLALNPDPQFEEAPRESQGEQIIIQHLSLRLNNAPADAWRKAVVNWTWRIKVLLHLETELMGTVRERAEDEAINVFARNLHDLLMAAPAGMRATMGLDPGLRTGVKVAVVDATGKLVATDTVYPHTGQAAKAAALVAALCIRHNVELVAIGNGTASRETERFFIDLQKQFPEVKAQKVIVSEAGASVYSASELAALEFPNLDVSLRGAVSIARRLQDPLAELVKIDPKSIGVGQYQHDVSQSQLAKKLDSVVEDCVNAVGVDLNTASVPLLTRVAGLTRMMAQNIVNWRDENGRFSNREQLLKVSRLGPKAFEQCAGFLRINHGDNPLDASTVHPETYPVVERILAATQQALQDLMGNPSMVRSLKASDFTDQQFGVPTVTDILKELEKPGRDPRPEFKTATFADGVETLNDLQPGMILEGAVTNVTNFGAFVDIGVHQDGLVHISSLADKFVEDPHSVVKAGDIVKVKVMEVDLQRKRIALTMRLDEQPGEGPARRGGTPPARDNATRPAAGKPKARTSTPAGNSAMGDALAAAFGKNVNPCGRGIRFARFSPAFFDLSQLFAIFISTGVYK</sequence>
<dbReference type="FunFam" id="2.40.50.140:FF:000051">
    <property type="entry name" value="RNA-binding transcriptional accessory protein"/>
    <property type="match status" value="1"/>
</dbReference>
<proteinExistence type="predicted"/>
<dbReference type="SMART" id="SM00316">
    <property type="entry name" value="S1"/>
    <property type="match status" value="1"/>
</dbReference>
<dbReference type="STRING" id="667129.HMPREF0758_1045"/>
<dbReference type="SUPFAM" id="SSF158832">
    <property type="entry name" value="Tex N-terminal region-like"/>
    <property type="match status" value="1"/>
</dbReference>
<keyword evidence="4" id="KW-1185">Reference proteome</keyword>
<dbReference type="Gene3D" id="1.10.150.310">
    <property type="entry name" value="Tex RuvX-like domain-like"/>
    <property type="match status" value="1"/>
</dbReference>
<dbReference type="GO" id="GO:0006139">
    <property type="term" value="P:nucleobase-containing compound metabolic process"/>
    <property type="evidence" value="ECO:0007669"/>
    <property type="project" value="InterPro"/>
</dbReference>
<accession>D4DYP5</accession>
<dbReference type="Pfam" id="PF09371">
    <property type="entry name" value="Tex_N"/>
    <property type="match status" value="1"/>
</dbReference>
<dbReference type="InterPro" id="IPR041692">
    <property type="entry name" value="HHH_9"/>
</dbReference>
<dbReference type="PROSITE" id="PS50126">
    <property type="entry name" value="S1"/>
    <property type="match status" value="1"/>
</dbReference>
<dbReference type="SUPFAM" id="SSF50249">
    <property type="entry name" value="Nucleic acid-binding proteins"/>
    <property type="match status" value="1"/>
</dbReference>
<evidence type="ECO:0000256" key="1">
    <source>
        <dbReference type="SAM" id="MobiDB-lite"/>
    </source>
</evidence>
<dbReference type="GO" id="GO:0005829">
    <property type="term" value="C:cytosol"/>
    <property type="evidence" value="ECO:0007669"/>
    <property type="project" value="TreeGrafter"/>
</dbReference>
<evidence type="ECO:0000259" key="2">
    <source>
        <dbReference type="PROSITE" id="PS50126"/>
    </source>
</evidence>
<dbReference type="SMART" id="SM00732">
    <property type="entry name" value="YqgFc"/>
    <property type="match status" value="1"/>
</dbReference>
<dbReference type="PANTHER" id="PTHR10724">
    <property type="entry name" value="30S RIBOSOMAL PROTEIN S1"/>
    <property type="match status" value="1"/>
</dbReference>
<comment type="caution">
    <text evidence="3">The sequence shown here is derived from an EMBL/GenBank/DDBJ whole genome shotgun (WGS) entry which is preliminary data.</text>
</comment>
<name>D4DYP5_SEROD</name>
<dbReference type="Pfam" id="PF12836">
    <property type="entry name" value="HHH_3"/>
    <property type="match status" value="1"/>
</dbReference>
<dbReference type="CDD" id="cd05685">
    <property type="entry name" value="S1_Tex"/>
    <property type="match status" value="1"/>
</dbReference>
<dbReference type="FunFam" id="1.10.10.650:FF:000001">
    <property type="entry name" value="S1 RNA-binding domain 1"/>
    <property type="match status" value="1"/>
</dbReference>
<gene>
    <name evidence="3" type="primary">yhgF</name>
    <name evidence="3" type="ORF">HMPREF0758_1045</name>
</gene>
<dbReference type="SUPFAM" id="SSF53098">
    <property type="entry name" value="Ribonuclease H-like"/>
    <property type="match status" value="1"/>
</dbReference>
<feature type="domain" description="S1 motif" evidence="2">
    <location>
        <begin position="650"/>
        <end position="719"/>
    </location>
</feature>
<dbReference type="InterPro" id="IPR023323">
    <property type="entry name" value="Tex-like_dom_sf"/>
</dbReference>
<dbReference type="InterPro" id="IPR050437">
    <property type="entry name" value="Ribos_protein_bS1-like"/>
</dbReference>
<dbReference type="GO" id="GO:0006412">
    <property type="term" value="P:translation"/>
    <property type="evidence" value="ECO:0007669"/>
    <property type="project" value="TreeGrafter"/>
</dbReference>
<dbReference type="GO" id="GO:0003729">
    <property type="term" value="F:mRNA binding"/>
    <property type="evidence" value="ECO:0007669"/>
    <property type="project" value="UniProtKB-ARBA"/>
</dbReference>
<dbReference type="Proteomes" id="UP000005723">
    <property type="component" value="Unassembled WGS sequence"/>
</dbReference>
<dbReference type="Gene3D" id="3.30.420.140">
    <property type="entry name" value="YqgF/RNase H-like domain"/>
    <property type="match status" value="1"/>
</dbReference>
<dbReference type="InterPro" id="IPR023319">
    <property type="entry name" value="Tex-like_HTH_dom_sf"/>
</dbReference>
<dbReference type="PANTHER" id="PTHR10724:SF10">
    <property type="entry name" value="S1 RNA-BINDING DOMAIN-CONTAINING PROTEIN 1"/>
    <property type="match status" value="1"/>
</dbReference>
<dbReference type="Pfam" id="PF17674">
    <property type="entry name" value="HHH_9"/>
    <property type="match status" value="1"/>
</dbReference>
<reference evidence="3 4" key="1">
    <citation type="submission" date="2010-01" db="EMBL/GenBank/DDBJ databases">
        <authorList>
            <person name="Muzny D."/>
            <person name="Qin X."/>
            <person name="Deng J."/>
            <person name="Jiang H."/>
            <person name="Liu Y."/>
            <person name="Qu J."/>
            <person name="Song X.-Z."/>
            <person name="Zhang L."/>
            <person name="Thornton R."/>
            <person name="Coyle M."/>
            <person name="Francisco L."/>
            <person name="Jackson L."/>
            <person name="Javaid M."/>
            <person name="Korchina V."/>
            <person name="Kovar C."/>
            <person name="Mata R."/>
            <person name="Mathew T."/>
            <person name="Ngo R."/>
            <person name="Nguyen L."/>
            <person name="Nguyen N."/>
            <person name="Okwuonu G."/>
            <person name="Ongeri F."/>
            <person name="Pham C."/>
            <person name="Simmons D."/>
            <person name="Wilczek-Boney K."/>
            <person name="Hale W."/>
            <person name="Jakkamsetti A."/>
            <person name="Pham P."/>
            <person name="Ruth R."/>
            <person name="San Lucas F."/>
            <person name="Warren J."/>
            <person name="Zhang J."/>
            <person name="Zhao Z."/>
            <person name="Zhou C."/>
            <person name="Zhu D."/>
            <person name="Lee S."/>
            <person name="Bess C."/>
            <person name="Blankenburg K."/>
            <person name="Forbes L."/>
            <person name="Fu Q."/>
            <person name="Gubbala S."/>
            <person name="Hirani K."/>
            <person name="Jayaseelan J.C."/>
            <person name="Lara F."/>
            <person name="Munidasa M."/>
            <person name="Palculict T."/>
            <person name="Patil S."/>
            <person name="Pu L.-L."/>
            <person name="Saada N."/>
            <person name="Tang L."/>
            <person name="Weissenberger G."/>
            <person name="Zhu Y."/>
            <person name="Hemphill L."/>
            <person name="Shang Y."/>
            <person name="Youmans B."/>
            <person name="Ayvaz T."/>
            <person name="Ross M."/>
            <person name="Santibanez J."/>
            <person name="Aqrawi P."/>
            <person name="Gross S."/>
            <person name="Joshi V."/>
            <person name="Fowler G."/>
            <person name="Nazareth L."/>
            <person name="Reid J."/>
            <person name="Worley K."/>
            <person name="Petrosino J."/>
            <person name="Highlander S."/>
            <person name="Gibbs R."/>
        </authorList>
    </citation>
    <scope>NUCLEOTIDE SEQUENCE [LARGE SCALE GENOMIC DNA]</scope>
    <source>
        <strain evidence="3 4">DSM 4582</strain>
    </source>
</reference>
<dbReference type="SUPFAM" id="SSF47781">
    <property type="entry name" value="RuvA domain 2-like"/>
    <property type="match status" value="2"/>
</dbReference>
<dbReference type="InterPro" id="IPR037027">
    <property type="entry name" value="YqgF/RNaseH-like_dom_sf"/>
</dbReference>
<dbReference type="InterPro" id="IPR055179">
    <property type="entry name" value="Tex-like_central_region"/>
</dbReference>
<feature type="region of interest" description="Disordered" evidence="1">
    <location>
        <begin position="718"/>
        <end position="759"/>
    </location>
</feature>
<dbReference type="HOGENOM" id="CLU_009833_0_2_6"/>
<dbReference type="InterPro" id="IPR018974">
    <property type="entry name" value="Tex-like_N"/>
</dbReference>
<dbReference type="InterPro" id="IPR003029">
    <property type="entry name" value="S1_domain"/>
</dbReference>
<protein>
    <submittedName>
        <fullName evidence="3">Tex-like protein N-terminal domain protein</fullName>
    </submittedName>
</protein>
<dbReference type="GO" id="GO:0003735">
    <property type="term" value="F:structural constituent of ribosome"/>
    <property type="evidence" value="ECO:0007669"/>
    <property type="project" value="TreeGrafter"/>
</dbReference>
<evidence type="ECO:0000313" key="3">
    <source>
        <dbReference type="EMBL" id="EFE97351.1"/>
    </source>
</evidence>
<evidence type="ECO:0000313" key="4">
    <source>
        <dbReference type="Proteomes" id="UP000005723"/>
    </source>
</evidence>
<dbReference type="InterPro" id="IPR044146">
    <property type="entry name" value="S1_Tex"/>
</dbReference>
<dbReference type="InterPro" id="IPR006641">
    <property type="entry name" value="YqgF/RNaseH-like_dom"/>
</dbReference>
<dbReference type="RefSeq" id="WP_004956357.1">
    <property type="nucleotide sequence ID" value="NZ_GG753567.1"/>
</dbReference>
<dbReference type="Gene3D" id="1.10.3500.10">
    <property type="entry name" value="Tex N-terminal region-like"/>
    <property type="match status" value="1"/>
</dbReference>
<dbReference type="Pfam" id="PF16921">
    <property type="entry name" value="Tex_YqgF"/>
    <property type="match status" value="1"/>
</dbReference>
<dbReference type="Pfam" id="PF22706">
    <property type="entry name" value="Tex_central_region"/>
    <property type="match status" value="1"/>
</dbReference>
<dbReference type="Gene3D" id="1.10.10.650">
    <property type="entry name" value="RuvA domain 2-like"/>
    <property type="match status" value="1"/>
</dbReference>
<dbReference type="InterPro" id="IPR010994">
    <property type="entry name" value="RuvA_2-like"/>
</dbReference>
<dbReference type="FunFam" id="3.30.420.140:FF:000001">
    <property type="entry name" value="RNA-binding transcriptional accessory protein"/>
    <property type="match status" value="1"/>
</dbReference>